<evidence type="ECO:0000256" key="1">
    <source>
        <dbReference type="ARBA" id="ARBA00022723"/>
    </source>
</evidence>
<dbReference type="CDD" id="cd02340">
    <property type="entry name" value="ZZ_NBR1_like"/>
    <property type="match status" value="1"/>
</dbReference>
<sequence length="815" mass="88449">MATPAVSSHPSPDHLITLKVFVNEDSHRRFKLPLRDLRATVLPQKLRALLGVAPEASVIFERYSDSAAAYVQLDSNNSAVYKQLYRAAKAKSKLRLKATIVDSTTEPASFHPGTTTPVEALNKQVPRHNYLETVLSSPIPAAQSGSLPSAMEPTSVIGQSLFTSSNMVDLSALANPVQFRKFEPEEDSLPFPSVSPPICEDGDYDLCPRCVTDGASCLGEGHWLIKRSVVEGVVTNSTTETIPPRRTLAQQGVSIKSPASPDIMAPAADSKSVFAQKDAVPASPPVAALVPAAPVEVQTTNVATAGHEEDKPVCNGCCNDTDESNLVRCNDCEDYDLCLRCLLRNKHGHHPGHTFHLGTDHNFCLKNLIMSRCLPGRQFKHAAICDGCEKHIHGTRHKCLTCPDWDYCRECFTNASQNHPGHRFAPLYEAIQEPPREHVVHHGIFCDGPLCKDKPAQSYITGDRYKCAMCDDLDFCASCEALPTLSHNRTHPLIKFRTPVRSVAVSTAFEDTTNGNVWTNDKSLAHAYAYFTADTNTDLQDTKSPVEQAPVEVDATKPAPVIASEAPSAPTDASKSGADADEYQAFFMGDTIADGTQMPPGTSFTQTFTLYNPGPHAWPVGCYVHFVGGDSMLDVDTTHPSSMSSIGLAMESNKLTAPVEPGKSAAFTVYLRSPQRDCIAISYWRLKLPNGAPIGHRLWCDIQVRAQPVEVAESTKCEAPSVKSEDACTAPEPHESGMIFPKLEKESPESSTHNSMAAAHPAPTVSSASEGDVLEDVESLTLDDAYTDAGFLTDEEYDVLDASDQEFLEAKQSVQ</sequence>
<evidence type="ECO:0000256" key="5">
    <source>
        <dbReference type="SAM" id="MobiDB-lite"/>
    </source>
</evidence>
<dbReference type="GO" id="GO:0008270">
    <property type="term" value="F:zinc ion binding"/>
    <property type="evidence" value="ECO:0007669"/>
    <property type="project" value="UniProtKB-KW"/>
</dbReference>
<organism evidence="7 8">
    <name type="scientific">Penicillium chermesinum</name>
    <dbReference type="NCBI Taxonomy" id="63820"/>
    <lineage>
        <taxon>Eukaryota</taxon>
        <taxon>Fungi</taxon>
        <taxon>Dikarya</taxon>
        <taxon>Ascomycota</taxon>
        <taxon>Pezizomycotina</taxon>
        <taxon>Eurotiomycetes</taxon>
        <taxon>Eurotiomycetidae</taxon>
        <taxon>Eurotiales</taxon>
        <taxon>Aspergillaceae</taxon>
        <taxon>Penicillium</taxon>
    </lineage>
</organism>
<name>A0A9W9NGY4_9EURO</name>
<dbReference type="CDD" id="cd14947">
    <property type="entry name" value="NBR1_like"/>
    <property type="match status" value="1"/>
</dbReference>
<feature type="region of interest" description="Disordered" evidence="5">
    <location>
        <begin position="744"/>
        <end position="776"/>
    </location>
</feature>
<dbReference type="AlphaFoldDB" id="A0A9W9NGY4"/>
<dbReference type="PANTHER" id="PTHR20930:SF0">
    <property type="entry name" value="PROTEIN ILRUN"/>
    <property type="match status" value="1"/>
</dbReference>
<evidence type="ECO:0000256" key="3">
    <source>
        <dbReference type="ARBA" id="ARBA00022833"/>
    </source>
</evidence>
<keyword evidence="1" id="KW-0479">Metal-binding</keyword>
<dbReference type="Pfam" id="PF16158">
    <property type="entry name" value="N_BRCA1_IG"/>
    <property type="match status" value="1"/>
</dbReference>
<keyword evidence="8" id="KW-1185">Reference proteome</keyword>
<feature type="domain" description="ZZ-type" evidence="6">
    <location>
        <begin position="309"/>
        <end position="363"/>
    </location>
</feature>
<dbReference type="InterPro" id="IPR032350">
    <property type="entry name" value="Nbr1_FW"/>
</dbReference>
<evidence type="ECO:0000313" key="8">
    <source>
        <dbReference type="Proteomes" id="UP001150941"/>
    </source>
</evidence>
<dbReference type="SMART" id="SM00291">
    <property type="entry name" value="ZnF_ZZ"/>
    <property type="match status" value="3"/>
</dbReference>
<reference evidence="7" key="2">
    <citation type="journal article" date="2023" name="IMA Fungus">
        <title>Comparative genomic study of the Penicillium genus elucidates a diverse pangenome and 15 lateral gene transfer events.</title>
        <authorList>
            <person name="Petersen C."/>
            <person name="Sorensen T."/>
            <person name="Nielsen M.R."/>
            <person name="Sondergaard T.E."/>
            <person name="Sorensen J.L."/>
            <person name="Fitzpatrick D.A."/>
            <person name="Frisvad J.C."/>
            <person name="Nielsen K.L."/>
        </authorList>
    </citation>
    <scope>NUCLEOTIDE SEQUENCE</scope>
    <source>
        <strain evidence="7">IBT 19713</strain>
    </source>
</reference>
<dbReference type="PROSITE" id="PS50135">
    <property type="entry name" value="ZF_ZZ_2"/>
    <property type="match status" value="1"/>
</dbReference>
<dbReference type="InterPro" id="IPR043145">
    <property type="entry name" value="Znf_ZZ_sf"/>
</dbReference>
<dbReference type="Pfam" id="PF00569">
    <property type="entry name" value="ZZ"/>
    <property type="match status" value="2"/>
</dbReference>
<dbReference type="InterPro" id="IPR000433">
    <property type="entry name" value="Znf_ZZ"/>
</dbReference>
<dbReference type="CDD" id="cd02249">
    <property type="entry name" value="ZZ"/>
    <property type="match status" value="1"/>
</dbReference>
<comment type="caution">
    <text evidence="7">The sequence shown here is derived from an EMBL/GenBank/DDBJ whole genome shotgun (WGS) entry which is preliminary data.</text>
</comment>
<protein>
    <submittedName>
        <fullName evidence="7">Zinc finger ZZ-type</fullName>
    </submittedName>
</protein>
<evidence type="ECO:0000259" key="6">
    <source>
        <dbReference type="PROSITE" id="PS50135"/>
    </source>
</evidence>
<dbReference type="EMBL" id="JAPQKS010000007">
    <property type="protein sequence ID" value="KAJ5219825.1"/>
    <property type="molecule type" value="Genomic_DNA"/>
</dbReference>
<dbReference type="OrthoDB" id="661148at2759"/>
<accession>A0A9W9NGY4</accession>
<keyword evidence="3" id="KW-0862">Zinc</keyword>
<evidence type="ECO:0000256" key="2">
    <source>
        <dbReference type="ARBA" id="ARBA00022771"/>
    </source>
</evidence>
<keyword evidence="2 4" id="KW-0863">Zinc-finger</keyword>
<dbReference type="InterPro" id="IPR013783">
    <property type="entry name" value="Ig-like_fold"/>
</dbReference>
<reference evidence="7" key="1">
    <citation type="submission" date="2022-11" db="EMBL/GenBank/DDBJ databases">
        <authorList>
            <person name="Petersen C."/>
        </authorList>
    </citation>
    <scope>NUCLEOTIDE SEQUENCE</scope>
    <source>
        <strain evidence="7">IBT 19713</strain>
    </source>
</reference>
<dbReference type="RefSeq" id="XP_058326655.1">
    <property type="nucleotide sequence ID" value="XM_058478325.1"/>
</dbReference>
<gene>
    <name evidence="7" type="ORF">N7468_009029</name>
</gene>
<dbReference type="Gene3D" id="3.30.60.90">
    <property type="match status" value="3"/>
</dbReference>
<dbReference type="PANTHER" id="PTHR20930">
    <property type="entry name" value="OVARIAN CARCINOMA ANTIGEN CA125-RELATED"/>
    <property type="match status" value="1"/>
</dbReference>
<proteinExistence type="predicted"/>
<evidence type="ECO:0000313" key="7">
    <source>
        <dbReference type="EMBL" id="KAJ5219825.1"/>
    </source>
</evidence>
<dbReference type="GeneID" id="83205628"/>
<dbReference type="Proteomes" id="UP001150941">
    <property type="component" value="Unassembled WGS sequence"/>
</dbReference>
<evidence type="ECO:0000256" key="4">
    <source>
        <dbReference type="PROSITE-ProRule" id="PRU00228"/>
    </source>
</evidence>
<dbReference type="Gene3D" id="2.60.40.10">
    <property type="entry name" value="Immunoglobulins"/>
    <property type="match status" value="1"/>
</dbReference>
<dbReference type="SUPFAM" id="SSF57850">
    <property type="entry name" value="RING/U-box"/>
    <property type="match status" value="3"/>
</dbReference>